<dbReference type="GO" id="GO:0016646">
    <property type="term" value="F:oxidoreductase activity, acting on the CH-NH group of donors, NAD or NADP as acceptor"/>
    <property type="evidence" value="ECO:0007669"/>
    <property type="project" value="TreeGrafter"/>
</dbReference>
<dbReference type="Proteomes" id="UP000249886">
    <property type="component" value="Unassembled WGS sequence"/>
</dbReference>
<dbReference type="InterPro" id="IPR051606">
    <property type="entry name" value="Polyketide_Oxido-like"/>
</dbReference>
<evidence type="ECO:0000259" key="1">
    <source>
        <dbReference type="Pfam" id="PF13460"/>
    </source>
</evidence>
<comment type="caution">
    <text evidence="2">The sequence shown here is derived from an EMBL/GenBank/DDBJ whole genome shotgun (WGS) entry which is preliminary data.</text>
</comment>
<protein>
    <submittedName>
        <fullName evidence="2">NADH-flavin reductase</fullName>
    </submittedName>
</protein>
<reference evidence="2 3" key="1">
    <citation type="submission" date="2018-06" db="EMBL/GenBank/DDBJ databases">
        <authorList>
            <consortium name="Pathogen Informatics"/>
            <person name="Doyle S."/>
        </authorList>
    </citation>
    <scope>NUCLEOTIDE SEQUENCE [LARGE SCALE GENOMIC DNA]</scope>
    <source>
        <strain evidence="2 3">NCTC10254</strain>
    </source>
</reference>
<sequence length="206" mass="21939">MRIAVIGATGKAGKLIVQEAVNRSHEVTAISRRPHPNTPAQHTLVKNVTDLTTTDFKAIDVVISALGSQQIVELTTHLGQILSGTDTRLVVIGGTGTLYTTPARTERLVDSPNFPAEYRKYAEAHAAASASLRGITGLKWTAISPAANFLPDAPARHDYEFAGDVFTVGASGISEISYADYASALVDEVENTTGTHIGEQISVRNR</sequence>
<dbReference type="GeneID" id="84572998"/>
<evidence type="ECO:0000313" key="2">
    <source>
        <dbReference type="EMBL" id="SPW24205.1"/>
    </source>
</evidence>
<name>A0A6H9XSM4_9CORY</name>
<organism evidence="2 3">
    <name type="scientific">Corynebacterium matruchotii</name>
    <dbReference type="NCBI Taxonomy" id="43768"/>
    <lineage>
        <taxon>Bacteria</taxon>
        <taxon>Bacillati</taxon>
        <taxon>Actinomycetota</taxon>
        <taxon>Actinomycetes</taxon>
        <taxon>Mycobacteriales</taxon>
        <taxon>Corynebacteriaceae</taxon>
        <taxon>Corynebacterium</taxon>
    </lineage>
</organism>
<dbReference type="EMBL" id="UARK01000001">
    <property type="protein sequence ID" value="SPW24205.1"/>
    <property type="molecule type" value="Genomic_DNA"/>
</dbReference>
<dbReference type="SUPFAM" id="SSF51735">
    <property type="entry name" value="NAD(P)-binding Rossmann-fold domains"/>
    <property type="match status" value="1"/>
</dbReference>
<dbReference type="PANTHER" id="PTHR43355">
    <property type="entry name" value="FLAVIN REDUCTASE (NADPH)"/>
    <property type="match status" value="1"/>
</dbReference>
<proteinExistence type="predicted"/>
<dbReference type="Gene3D" id="3.40.50.720">
    <property type="entry name" value="NAD(P)-binding Rossmann-like Domain"/>
    <property type="match status" value="1"/>
</dbReference>
<dbReference type="Pfam" id="PF13460">
    <property type="entry name" value="NAD_binding_10"/>
    <property type="match status" value="1"/>
</dbReference>
<feature type="domain" description="NAD(P)-binding" evidence="1">
    <location>
        <begin position="7"/>
        <end position="187"/>
    </location>
</feature>
<dbReference type="InterPro" id="IPR016040">
    <property type="entry name" value="NAD(P)-bd_dom"/>
</dbReference>
<dbReference type="InterPro" id="IPR036291">
    <property type="entry name" value="NAD(P)-bd_dom_sf"/>
</dbReference>
<dbReference type="AlphaFoldDB" id="A0A6H9XSM4"/>
<dbReference type="PANTHER" id="PTHR43355:SF2">
    <property type="entry name" value="FLAVIN REDUCTASE (NADPH)"/>
    <property type="match status" value="1"/>
</dbReference>
<evidence type="ECO:0000313" key="3">
    <source>
        <dbReference type="Proteomes" id="UP000249886"/>
    </source>
</evidence>
<gene>
    <name evidence="2" type="ORF">NCTC10254_00575</name>
</gene>
<accession>A0A6H9XSM4</accession>
<dbReference type="RefSeq" id="WP_005524363.1">
    <property type="nucleotide sequence ID" value="NZ_CP050134.2"/>
</dbReference>